<dbReference type="EMBL" id="JAWDGP010000609">
    <property type="protein sequence ID" value="KAK3798954.1"/>
    <property type="molecule type" value="Genomic_DNA"/>
</dbReference>
<reference evidence="1" key="1">
    <citation type="journal article" date="2023" name="G3 (Bethesda)">
        <title>A reference genome for the long-term kleptoplast-retaining sea slug Elysia crispata morphotype clarki.</title>
        <authorList>
            <person name="Eastman K.E."/>
            <person name="Pendleton A.L."/>
            <person name="Shaikh M.A."/>
            <person name="Suttiyut T."/>
            <person name="Ogas R."/>
            <person name="Tomko P."/>
            <person name="Gavelis G."/>
            <person name="Widhalm J.R."/>
            <person name="Wisecaver J.H."/>
        </authorList>
    </citation>
    <scope>NUCLEOTIDE SEQUENCE</scope>
    <source>
        <strain evidence="1">ECLA1</strain>
    </source>
</reference>
<sequence length="85" mass="9305">MQTKEPKVRDQLLRKNANCQVLRWQGSRLLCAHGNGGMVASCQAQDGVCDFLINTIDQLLGCTTEPLPSIACWVIALILSLFGCK</sequence>
<protein>
    <submittedName>
        <fullName evidence="1">Uncharacterized protein</fullName>
    </submittedName>
</protein>
<keyword evidence="2" id="KW-1185">Reference proteome</keyword>
<comment type="caution">
    <text evidence="1">The sequence shown here is derived from an EMBL/GenBank/DDBJ whole genome shotgun (WGS) entry which is preliminary data.</text>
</comment>
<dbReference type="Proteomes" id="UP001283361">
    <property type="component" value="Unassembled WGS sequence"/>
</dbReference>
<gene>
    <name evidence="1" type="ORF">RRG08_016031</name>
</gene>
<accession>A0AAE1B326</accession>
<dbReference type="AlphaFoldDB" id="A0AAE1B326"/>
<name>A0AAE1B326_9GAST</name>
<evidence type="ECO:0000313" key="2">
    <source>
        <dbReference type="Proteomes" id="UP001283361"/>
    </source>
</evidence>
<organism evidence="1 2">
    <name type="scientific">Elysia crispata</name>
    <name type="common">lettuce slug</name>
    <dbReference type="NCBI Taxonomy" id="231223"/>
    <lineage>
        <taxon>Eukaryota</taxon>
        <taxon>Metazoa</taxon>
        <taxon>Spiralia</taxon>
        <taxon>Lophotrochozoa</taxon>
        <taxon>Mollusca</taxon>
        <taxon>Gastropoda</taxon>
        <taxon>Heterobranchia</taxon>
        <taxon>Euthyneura</taxon>
        <taxon>Panpulmonata</taxon>
        <taxon>Sacoglossa</taxon>
        <taxon>Placobranchoidea</taxon>
        <taxon>Plakobranchidae</taxon>
        <taxon>Elysia</taxon>
    </lineage>
</organism>
<proteinExistence type="predicted"/>
<evidence type="ECO:0000313" key="1">
    <source>
        <dbReference type="EMBL" id="KAK3798954.1"/>
    </source>
</evidence>